<dbReference type="Proteomes" id="UP001200537">
    <property type="component" value="Unassembled WGS sequence"/>
</dbReference>
<proteinExistence type="inferred from homology"/>
<evidence type="ECO:0000313" key="3">
    <source>
        <dbReference type="EMBL" id="MCG4617368.1"/>
    </source>
</evidence>
<dbReference type="InterPro" id="IPR050249">
    <property type="entry name" value="Pseudomonas-type_ThrB"/>
</dbReference>
<feature type="domain" description="Aminoglycoside phosphotransferase" evidence="2">
    <location>
        <begin position="51"/>
        <end position="271"/>
    </location>
</feature>
<evidence type="ECO:0000256" key="1">
    <source>
        <dbReference type="ARBA" id="ARBA00038240"/>
    </source>
</evidence>
<evidence type="ECO:0000313" key="4">
    <source>
        <dbReference type="Proteomes" id="UP001200537"/>
    </source>
</evidence>
<sequence length="377" mass="41829">MDREQQLEVVNNSWPPFSTSQAAKALREIPDFREQQIASLSPSSRPMAAACLVTTASGKQVFLKRYHQNLVSASELEAKHSFVNQLADGGFSTPRFFCFNQGGSTLTTGEWIIEASAGAAGQDRYRDLRSWLPPKTREEAVELGRVAARLRIASQKIQPQSLDPGPYQNRIELLLGDPLPKLGSYLNEHPVLANYLQDNGNDLAAALEPLRPFARALIPLAQVPRYFTHGDLHVSNTFWEGNSISSLIDFGLACPNPPLFDLAVLLERHSIDWISITEGKTDSYWPQVAGDLLTGYGQVFSLSPEEIEMLGAMIALCNVEFSLSAIEYDLLAPIDPQIKDWAWNIGFQGHSQWFLTGPGQKYLSLINQLAKEKACEK</sequence>
<dbReference type="InterPro" id="IPR002575">
    <property type="entry name" value="Aminoglycoside_PTrfase"/>
</dbReference>
<evidence type="ECO:0000259" key="2">
    <source>
        <dbReference type="Pfam" id="PF01636"/>
    </source>
</evidence>
<dbReference type="PANTHER" id="PTHR21064">
    <property type="entry name" value="AMINOGLYCOSIDE PHOSPHOTRANSFERASE DOMAIN-CONTAINING PROTEIN-RELATED"/>
    <property type="match status" value="1"/>
</dbReference>
<reference evidence="3" key="1">
    <citation type="submission" date="2022-01" db="EMBL/GenBank/DDBJ databases">
        <title>Collection of gut derived symbiotic bacterial strains cultured from healthy donors.</title>
        <authorList>
            <person name="Lin H."/>
            <person name="Kohout C."/>
            <person name="Waligurski E."/>
            <person name="Pamer E.G."/>
        </authorList>
    </citation>
    <scope>NUCLEOTIDE SEQUENCE</scope>
    <source>
        <strain evidence="3">DFI.7.46</strain>
    </source>
</reference>
<comment type="similarity">
    <text evidence="1">Belongs to the pseudomonas-type ThrB family.</text>
</comment>
<dbReference type="Pfam" id="PF01636">
    <property type="entry name" value="APH"/>
    <property type="match status" value="1"/>
</dbReference>
<accession>A0AAJ1BAM6</accession>
<dbReference type="RefSeq" id="WP_238127619.1">
    <property type="nucleotide sequence ID" value="NZ_JAKNHJ010000004.1"/>
</dbReference>
<organism evidence="3 4">
    <name type="scientific">Varibaculum cambriense</name>
    <dbReference type="NCBI Taxonomy" id="184870"/>
    <lineage>
        <taxon>Bacteria</taxon>
        <taxon>Bacillati</taxon>
        <taxon>Actinomycetota</taxon>
        <taxon>Actinomycetes</taxon>
        <taxon>Actinomycetales</taxon>
        <taxon>Actinomycetaceae</taxon>
        <taxon>Varibaculum</taxon>
    </lineage>
</organism>
<dbReference type="AlphaFoldDB" id="A0AAJ1BAM6"/>
<dbReference type="PANTHER" id="PTHR21064:SF6">
    <property type="entry name" value="AMINOGLYCOSIDE PHOSPHOTRANSFERASE DOMAIN-CONTAINING PROTEIN"/>
    <property type="match status" value="1"/>
</dbReference>
<dbReference type="InterPro" id="IPR011009">
    <property type="entry name" value="Kinase-like_dom_sf"/>
</dbReference>
<dbReference type="Gene3D" id="3.90.1200.10">
    <property type="match status" value="1"/>
</dbReference>
<protein>
    <submittedName>
        <fullName evidence="3">Phosphotransferase</fullName>
    </submittedName>
</protein>
<dbReference type="GO" id="GO:0009088">
    <property type="term" value="P:threonine biosynthetic process"/>
    <property type="evidence" value="ECO:0007669"/>
    <property type="project" value="TreeGrafter"/>
</dbReference>
<dbReference type="SUPFAM" id="SSF56112">
    <property type="entry name" value="Protein kinase-like (PK-like)"/>
    <property type="match status" value="1"/>
</dbReference>
<comment type="caution">
    <text evidence="3">The sequence shown here is derived from an EMBL/GenBank/DDBJ whole genome shotgun (WGS) entry which is preliminary data.</text>
</comment>
<name>A0AAJ1BAM6_9ACTO</name>
<dbReference type="EMBL" id="JAKNHJ010000004">
    <property type="protein sequence ID" value="MCG4617368.1"/>
    <property type="molecule type" value="Genomic_DNA"/>
</dbReference>
<gene>
    <name evidence="3" type="ORF">L0M99_02490</name>
</gene>
<dbReference type="GO" id="GO:0004413">
    <property type="term" value="F:homoserine kinase activity"/>
    <property type="evidence" value="ECO:0007669"/>
    <property type="project" value="TreeGrafter"/>
</dbReference>